<dbReference type="InterPro" id="IPR011051">
    <property type="entry name" value="RmlC_Cupin_sf"/>
</dbReference>
<dbReference type="InterPro" id="IPR013096">
    <property type="entry name" value="Cupin_2"/>
</dbReference>
<dbReference type="Pfam" id="PF07883">
    <property type="entry name" value="Cupin_2"/>
    <property type="match status" value="1"/>
</dbReference>
<dbReference type="InterPro" id="IPR052044">
    <property type="entry name" value="PKS_Associated_Protein"/>
</dbReference>
<feature type="domain" description="Cupin type-2" evidence="1">
    <location>
        <begin position="42"/>
        <end position="110"/>
    </location>
</feature>
<dbReference type="Gene3D" id="2.60.120.10">
    <property type="entry name" value="Jelly Rolls"/>
    <property type="match status" value="1"/>
</dbReference>
<protein>
    <submittedName>
        <fullName evidence="2">Cupin</fullName>
    </submittedName>
</protein>
<organism evidence="2 3">
    <name type="scientific">Candidatus Nitrosotenuis uzonensis</name>
    <dbReference type="NCBI Taxonomy" id="1407055"/>
    <lineage>
        <taxon>Archaea</taxon>
        <taxon>Nitrososphaerota</taxon>
        <taxon>Candidatus Nitrosotenuis</taxon>
    </lineage>
</organism>
<dbReference type="EMBL" id="CAJNAQ010000005">
    <property type="protein sequence ID" value="CAE6498014.1"/>
    <property type="molecule type" value="Genomic_DNA"/>
</dbReference>
<comment type="caution">
    <text evidence="2">The sequence shown here is derived from an EMBL/GenBank/DDBJ whole genome shotgun (WGS) entry which is preliminary data.</text>
</comment>
<dbReference type="SUPFAM" id="SSF51182">
    <property type="entry name" value="RmlC-like cupins"/>
    <property type="match status" value="1"/>
</dbReference>
<dbReference type="InterPro" id="IPR014710">
    <property type="entry name" value="RmlC-like_jellyroll"/>
</dbReference>
<evidence type="ECO:0000313" key="3">
    <source>
        <dbReference type="Proteomes" id="UP000655759"/>
    </source>
</evidence>
<proteinExistence type="predicted"/>
<dbReference type="Proteomes" id="UP000655759">
    <property type="component" value="Unassembled WGS sequence"/>
</dbReference>
<evidence type="ECO:0000259" key="1">
    <source>
        <dbReference type="Pfam" id="PF07883"/>
    </source>
</evidence>
<sequence length="122" mass="13730">MTFVLVVDTYAIPAACGAEESMIRQIFHPHTYKLETRYSIAHCTLGPGKSTKPHMLKSSEVYYIIKGSGTIYVDKESADVGPGKSVYVPPNSRQSIKNTSDVRLEFLCIVDPAWRKEDERFD</sequence>
<reference evidence="2" key="1">
    <citation type="submission" date="2021-02" db="EMBL/GenBank/DDBJ databases">
        <authorList>
            <person name="Han P."/>
        </authorList>
    </citation>
    <scope>NUCLEOTIDE SEQUENCE</scope>
    <source>
        <strain evidence="2">Candidatus Nitrosotenuis uzonensis 5A</strain>
    </source>
</reference>
<dbReference type="PANTHER" id="PTHR36114">
    <property type="entry name" value="16.7 KDA PROTEIN IN WHIE LOCUS"/>
    <property type="match status" value="1"/>
</dbReference>
<dbReference type="PANTHER" id="PTHR36114:SF1">
    <property type="entry name" value="16.7 KDA PROTEIN IN WHIE LOCUS"/>
    <property type="match status" value="1"/>
</dbReference>
<gene>
    <name evidence="2" type="ORF">NUZ5A_50734</name>
</gene>
<name>A0A812EX23_9ARCH</name>
<dbReference type="AlphaFoldDB" id="A0A812EX23"/>
<accession>A0A812EX23</accession>
<dbReference type="CDD" id="cd02214">
    <property type="entry name" value="cupin_MJ1618"/>
    <property type="match status" value="1"/>
</dbReference>
<evidence type="ECO:0000313" key="2">
    <source>
        <dbReference type="EMBL" id="CAE6498014.1"/>
    </source>
</evidence>